<name>A0A401XMQ0_9FLAO</name>
<proteinExistence type="predicted"/>
<keyword evidence="1" id="KW-0812">Transmembrane</keyword>
<evidence type="ECO:0000256" key="1">
    <source>
        <dbReference type="SAM" id="Phobius"/>
    </source>
</evidence>
<evidence type="ECO:0000313" key="2">
    <source>
        <dbReference type="EMBL" id="GCD78281.1"/>
    </source>
</evidence>
<keyword evidence="3" id="KW-1185">Reference proteome</keyword>
<keyword evidence="1" id="KW-1133">Transmembrane helix</keyword>
<comment type="caution">
    <text evidence="2">The sequence shown here is derived from an EMBL/GenBank/DDBJ whole genome shotgun (WGS) entry which is preliminary data.</text>
</comment>
<gene>
    <name evidence="2" type="ORF">JCM31826_17630</name>
</gene>
<dbReference type="OrthoDB" id="1447634at2"/>
<keyword evidence="1" id="KW-0472">Membrane</keyword>
<sequence length="82" mass="9150">MKFEYKPRPHSDKELLAKGATLMFGSMPFIFSGPVLFYYIGFPLLDEGKVWGIVLSAAFSITAIVLFVLGLRKVLKGFFSAK</sequence>
<reference evidence="2 3" key="1">
    <citation type="submission" date="2018-11" db="EMBL/GenBank/DDBJ databases">
        <title>Schleiferia aggregans sp. nov., a moderately thermophilic heterotrophic bacterium isolated from microbial mats at a terrestrial hot spring.</title>
        <authorList>
            <person name="Iino T."/>
            <person name="Ohkuma M."/>
            <person name="Haruta S."/>
        </authorList>
    </citation>
    <scope>NUCLEOTIDE SEQUENCE [LARGE SCALE GENOMIC DNA]</scope>
    <source>
        <strain evidence="2 3">LA</strain>
    </source>
</reference>
<dbReference type="AlphaFoldDB" id="A0A401XMQ0"/>
<protein>
    <submittedName>
        <fullName evidence="2">Uncharacterized protein</fullName>
    </submittedName>
</protein>
<dbReference type="RefSeq" id="WP_124398339.1">
    <property type="nucleotide sequence ID" value="NZ_BHZE01000019.1"/>
</dbReference>
<feature type="transmembrane region" description="Helical" evidence="1">
    <location>
        <begin position="21"/>
        <end position="44"/>
    </location>
</feature>
<evidence type="ECO:0000313" key="3">
    <source>
        <dbReference type="Proteomes" id="UP000286715"/>
    </source>
</evidence>
<dbReference type="Proteomes" id="UP000286715">
    <property type="component" value="Unassembled WGS sequence"/>
</dbReference>
<organism evidence="2 3">
    <name type="scientific">Thermaurantimonas aggregans</name>
    <dbReference type="NCBI Taxonomy" id="2173829"/>
    <lineage>
        <taxon>Bacteria</taxon>
        <taxon>Pseudomonadati</taxon>
        <taxon>Bacteroidota</taxon>
        <taxon>Flavobacteriia</taxon>
        <taxon>Flavobacteriales</taxon>
        <taxon>Schleiferiaceae</taxon>
        <taxon>Thermaurantimonas</taxon>
    </lineage>
</organism>
<dbReference type="EMBL" id="BHZE01000019">
    <property type="protein sequence ID" value="GCD78281.1"/>
    <property type="molecule type" value="Genomic_DNA"/>
</dbReference>
<dbReference type="InterPro" id="IPR046077">
    <property type="entry name" value="DUF6095"/>
</dbReference>
<accession>A0A401XMQ0</accession>
<dbReference type="Pfam" id="PF19589">
    <property type="entry name" value="DUF6095"/>
    <property type="match status" value="1"/>
</dbReference>
<feature type="transmembrane region" description="Helical" evidence="1">
    <location>
        <begin position="50"/>
        <end position="71"/>
    </location>
</feature>